<comment type="caution">
    <text evidence="4">The sequence shown here is derived from an EMBL/GenBank/DDBJ whole genome shotgun (WGS) entry which is preliminary data.</text>
</comment>
<feature type="domain" description="Flavin reductase like" evidence="3">
    <location>
        <begin position="41"/>
        <end position="187"/>
    </location>
</feature>
<comment type="similarity">
    <text evidence="1">Belongs to the non-flavoprotein flavin reductase family.</text>
</comment>
<organism evidence="4 5">
    <name type="scientific">Streptomyces violaceusniger</name>
    <dbReference type="NCBI Taxonomy" id="68280"/>
    <lineage>
        <taxon>Bacteria</taxon>
        <taxon>Bacillati</taxon>
        <taxon>Actinomycetota</taxon>
        <taxon>Actinomycetes</taxon>
        <taxon>Kitasatosporales</taxon>
        <taxon>Streptomycetaceae</taxon>
        <taxon>Streptomyces</taxon>
        <taxon>Streptomyces violaceusniger group</taxon>
    </lineage>
</organism>
<dbReference type="SMART" id="SM00903">
    <property type="entry name" value="Flavin_Reduct"/>
    <property type="match status" value="1"/>
</dbReference>
<dbReference type="InterPro" id="IPR050268">
    <property type="entry name" value="NADH-dep_flavin_reductase"/>
</dbReference>
<evidence type="ECO:0000256" key="2">
    <source>
        <dbReference type="ARBA" id="ARBA00023002"/>
    </source>
</evidence>
<evidence type="ECO:0000259" key="3">
    <source>
        <dbReference type="SMART" id="SM00903"/>
    </source>
</evidence>
<dbReference type="Gene3D" id="2.30.110.10">
    <property type="entry name" value="Electron Transport, Fmn-binding Protein, Chain A"/>
    <property type="match status" value="1"/>
</dbReference>
<protein>
    <recommendedName>
        <fullName evidence="3">Flavin reductase like domain-containing protein</fullName>
    </recommendedName>
</protein>
<dbReference type="InterPro" id="IPR012349">
    <property type="entry name" value="Split_barrel_FMN-bd"/>
</dbReference>
<dbReference type="Pfam" id="PF01613">
    <property type="entry name" value="Flavin_Reduct"/>
    <property type="match status" value="1"/>
</dbReference>
<gene>
    <name evidence="4" type="ORF">SVIO_002770</name>
</gene>
<dbReference type="SUPFAM" id="SSF50475">
    <property type="entry name" value="FMN-binding split barrel"/>
    <property type="match status" value="1"/>
</dbReference>
<name>A0A4D4KN72_STRVO</name>
<evidence type="ECO:0000256" key="1">
    <source>
        <dbReference type="ARBA" id="ARBA00008898"/>
    </source>
</evidence>
<reference evidence="4 5" key="1">
    <citation type="journal article" date="2020" name="Int. J. Syst. Evol. Microbiol.">
        <title>Reclassification of Streptomyces castelarensis and Streptomyces sporoclivatus as later heterotypic synonyms of Streptomyces antimycoticus.</title>
        <authorList>
            <person name="Komaki H."/>
            <person name="Tamura T."/>
        </authorList>
    </citation>
    <scope>NUCLEOTIDE SEQUENCE [LARGE SCALE GENOMIC DNA]</scope>
    <source>
        <strain evidence="4 5">NBRC 13459</strain>
    </source>
</reference>
<evidence type="ECO:0000313" key="5">
    <source>
        <dbReference type="Proteomes" id="UP000301309"/>
    </source>
</evidence>
<dbReference type="Proteomes" id="UP000301309">
    <property type="component" value="Unassembled WGS sequence"/>
</dbReference>
<dbReference type="AlphaFoldDB" id="A0A4D4KN72"/>
<dbReference type="PANTHER" id="PTHR30466">
    <property type="entry name" value="FLAVIN REDUCTASE"/>
    <property type="match status" value="1"/>
</dbReference>
<dbReference type="PANTHER" id="PTHR30466:SF11">
    <property type="entry name" value="FLAVIN-DEPENDENT MONOOXYGENASE, REDUCTASE SUBUNIT HSAB"/>
    <property type="match status" value="1"/>
</dbReference>
<dbReference type="GO" id="GO:0042602">
    <property type="term" value="F:riboflavin reductase (NADPH) activity"/>
    <property type="evidence" value="ECO:0007669"/>
    <property type="project" value="TreeGrafter"/>
</dbReference>
<dbReference type="InterPro" id="IPR002563">
    <property type="entry name" value="Flavin_Rdtase-like_dom"/>
</dbReference>
<keyword evidence="5" id="KW-1185">Reference proteome</keyword>
<accession>A0A4D4KN72</accession>
<evidence type="ECO:0000313" key="4">
    <source>
        <dbReference type="EMBL" id="GDY49654.1"/>
    </source>
</evidence>
<proteinExistence type="inferred from homology"/>
<dbReference type="GO" id="GO:0010181">
    <property type="term" value="F:FMN binding"/>
    <property type="evidence" value="ECO:0007669"/>
    <property type="project" value="InterPro"/>
</dbReference>
<dbReference type="EMBL" id="BJHW01000001">
    <property type="protein sequence ID" value="GDY49654.1"/>
    <property type="molecule type" value="Genomic_DNA"/>
</dbReference>
<keyword evidence="2" id="KW-0560">Oxidoreductase</keyword>
<sequence>MKSKRVCTQHTDAESHAPVCPEPLRLSATVQDSAADIRPFMAGFPTGVCIVTSITADGRPRGMTCSSLCSVSLDPPVLLVCLNSASLTLEAVRFSGTFAVNLIPVQGQPVAELFASGTQDRFEHVAWRGGTGTAGPHLHRTAHAIADCSVISDQTVGDHAVIMGKVSTVTALCAPRPLLYGLRRFTTWPERAESGSLDCDFVF</sequence>
<dbReference type="RefSeq" id="WP_344595973.1">
    <property type="nucleotide sequence ID" value="NZ_BAAASO010000032.1"/>
</dbReference>